<evidence type="ECO:0000256" key="3">
    <source>
        <dbReference type="ARBA" id="ARBA00022475"/>
    </source>
</evidence>
<reference evidence="12 13" key="1">
    <citation type="submission" date="2019-11" db="EMBL/GenBank/DDBJ databases">
        <authorList>
            <person name="Jiang L.-Q."/>
        </authorList>
    </citation>
    <scope>NUCLEOTIDE SEQUENCE [LARGE SCALE GENOMIC DNA]</scope>
    <source>
        <strain evidence="12 13">YIM 132087</strain>
    </source>
</reference>
<feature type="transmembrane region" description="Helical" evidence="9">
    <location>
        <begin position="261"/>
        <end position="285"/>
    </location>
</feature>
<keyword evidence="4 9" id="KW-0812">Transmembrane</keyword>
<dbReference type="RefSeq" id="WP_154770975.1">
    <property type="nucleotide sequence ID" value="NZ_WLYK01000012.1"/>
</dbReference>
<feature type="transmembrane region" description="Helical" evidence="9">
    <location>
        <begin position="181"/>
        <end position="199"/>
    </location>
</feature>
<accession>A0A7K1FS65</accession>
<dbReference type="InterPro" id="IPR003439">
    <property type="entry name" value="ABC_transporter-like_ATP-bd"/>
</dbReference>
<keyword evidence="7 9" id="KW-1133">Transmembrane helix</keyword>
<evidence type="ECO:0000256" key="5">
    <source>
        <dbReference type="ARBA" id="ARBA00022741"/>
    </source>
</evidence>
<keyword evidence="2" id="KW-0813">Transport</keyword>
<dbReference type="GO" id="GO:0005524">
    <property type="term" value="F:ATP binding"/>
    <property type="evidence" value="ECO:0007669"/>
    <property type="project" value="UniProtKB-KW"/>
</dbReference>
<evidence type="ECO:0000256" key="8">
    <source>
        <dbReference type="ARBA" id="ARBA00023136"/>
    </source>
</evidence>
<dbReference type="SUPFAM" id="SSF90123">
    <property type="entry name" value="ABC transporter transmembrane region"/>
    <property type="match status" value="1"/>
</dbReference>
<dbReference type="PANTHER" id="PTHR43394">
    <property type="entry name" value="ATP-DEPENDENT PERMEASE MDL1, MITOCHONDRIAL"/>
    <property type="match status" value="1"/>
</dbReference>
<dbReference type="InterPro" id="IPR003593">
    <property type="entry name" value="AAA+_ATPase"/>
</dbReference>
<protein>
    <submittedName>
        <fullName evidence="12">ATP-binding cassette domain-containing protein</fullName>
    </submittedName>
</protein>
<keyword evidence="8 9" id="KW-0472">Membrane</keyword>
<feature type="transmembrane region" description="Helical" evidence="9">
    <location>
        <begin position="152"/>
        <end position="175"/>
    </location>
</feature>
<evidence type="ECO:0000256" key="7">
    <source>
        <dbReference type="ARBA" id="ARBA00022989"/>
    </source>
</evidence>
<evidence type="ECO:0000313" key="13">
    <source>
        <dbReference type="Proteomes" id="UP000460221"/>
    </source>
</evidence>
<comment type="subcellular location">
    <subcellularLocation>
        <location evidence="1">Cell membrane</location>
        <topology evidence="1">Multi-pass membrane protein</topology>
    </subcellularLocation>
</comment>
<proteinExistence type="predicted"/>
<dbReference type="PROSITE" id="PS00211">
    <property type="entry name" value="ABC_TRANSPORTER_1"/>
    <property type="match status" value="1"/>
</dbReference>
<organism evidence="12 13">
    <name type="scientific">Nakamurella alba</name>
    <dbReference type="NCBI Taxonomy" id="2665158"/>
    <lineage>
        <taxon>Bacteria</taxon>
        <taxon>Bacillati</taxon>
        <taxon>Actinomycetota</taxon>
        <taxon>Actinomycetes</taxon>
        <taxon>Nakamurellales</taxon>
        <taxon>Nakamurellaceae</taxon>
        <taxon>Nakamurella</taxon>
    </lineage>
</organism>
<evidence type="ECO:0000256" key="4">
    <source>
        <dbReference type="ARBA" id="ARBA00022692"/>
    </source>
</evidence>
<keyword evidence="6 12" id="KW-0067">ATP-binding</keyword>
<dbReference type="SUPFAM" id="SSF52540">
    <property type="entry name" value="P-loop containing nucleoside triphosphate hydrolases"/>
    <property type="match status" value="1"/>
</dbReference>
<evidence type="ECO:0000313" key="12">
    <source>
        <dbReference type="EMBL" id="MTD16976.1"/>
    </source>
</evidence>
<name>A0A7K1FS65_9ACTN</name>
<gene>
    <name evidence="12" type="ORF">GIS00_23860</name>
</gene>
<evidence type="ECO:0000256" key="6">
    <source>
        <dbReference type="ARBA" id="ARBA00022840"/>
    </source>
</evidence>
<feature type="domain" description="ABC transmembrane type-1" evidence="11">
    <location>
        <begin position="42"/>
        <end position="324"/>
    </location>
</feature>
<evidence type="ECO:0000256" key="9">
    <source>
        <dbReference type="SAM" id="Phobius"/>
    </source>
</evidence>
<dbReference type="Pfam" id="PF00664">
    <property type="entry name" value="ABC_membrane"/>
    <property type="match status" value="1"/>
</dbReference>
<dbReference type="PROSITE" id="PS50893">
    <property type="entry name" value="ABC_TRANSPORTER_2"/>
    <property type="match status" value="1"/>
</dbReference>
<dbReference type="GO" id="GO:0015421">
    <property type="term" value="F:ABC-type oligopeptide transporter activity"/>
    <property type="evidence" value="ECO:0007669"/>
    <property type="project" value="TreeGrafter"/>
</dbReference>
<evidence type="ECO:0000256" key="1">
    <source>
        <dbReference type="ARBA" id="ARBA00004651"/>
    </source>
</evidence>
<evidence type="ECO:0000259" key="10">
    <source>
        <dbReference type="PROSITE" id="PS50893"/>
    </source>
</evidence>
<evidence type="ECO:0000259" key="11">
    <source>
        <dbReference type="PROSITE" id="PS50929"/>
    </source>
</evidence>
<dbReference type="CDD" id="cd18543">
    <property type="entry name" value="ABC_6TM_Rv0194_D1_like"/>
    <property type="match status" value="1"/>
</dbReference>
<dbReference type="PANTHER" id="PTHR43394:SF1">
    <property type="entry name" value="ATP-BINDING CASSETTE SUB-FAMILY B MEMBER 10, MITOCHONDRIAL"/>
    <property type="match status" value="1"/>
</dbReference>
<dbReference type="SMART" id="SM00382">
    <property type="entry name" value="AAA"/>
    <property type="match status" value="1"/>
</dbReference>
<dbReference type="Pfam" id="PF00005">
    <property type="entry name" value="ABC_tran"/>
    <property type="match status" value="1"/>
</dbReference>
<comment type="caution">
    <text evidence="12">The sequence shown here is derived from an EMBL/GenBank/DDBJ whole genome shotgun (WGS) entry which is preliminary data.</text>
</comment>
<keyword evidence="5" id="KW-0547">Nucleotide-binding</keyword>
<dbReference type="GO" id="GO:0016887">
    <property type="term" value="F:ATP hydrolysis activity"/>
    <property type="evidence" value="ECO:0007669"/>
    <property type="project" value="InterPro"/>
</dbReference>
<dbReference type="PROSITE" id="PS50929">
    <property type="entry name" value="ABC_TM1F"/>
    <property type="match status" value="1"/>
</dbReference>
<sequence>MTDLKDPPQLRTTDDTAPVRISTFGTLKRLLPFARPAIPALLASGVTAGIATLAGLAFPLVIQWIIDGPLTDGNASGLWLPGAVLVLLGVVEAALFWVRRMLAARPTMRVEADMRSALYDKLQRLPVSFHDRFPAGQLLSRAVSDLATIRRFLAFGAVFLVVNVLTFVIGVAVLLVLSWQLGLIIAALALPLVVLCLLYETKYQVLARRSQDQVGDLATTVEESVLGIRILKAFGRSAHLGREFRREAIALRTTEIRKAKAVSVLWSTVIALPEIALGLILFLGIRQIADGTMTAGTLVAFFGTAMGLRWPIDSIGWLLAIANESATATHRYFEVLDEPEPITDPAHPVVPGTSRGSLHLRGVGFGFTDAEATGKLLHGLDLELAPGETVALVGATGSGKTVLTSLVNRLHDVTEGAVLLDGVDIRDMELAEVRRRVAVAFEEPVLFSASVRENVLLGRPEATDDELAEALRVARAEFVHDLPWGLDTRIGEQGLSLSGGQRQRLALARAVVGRPEVLVLDDPLSALDIHTEAQVEAALRSVLGSTTALVVAHRASTVLLADRVALLAGGRIAATGTHSELMARVPAYRDLLASREEVGA</sequence>
<feature type="domain" description="ABC transporter" evidence="10">
    <location>
        <begin position="358"/>
        <end position="594"/>
    </location>
</feature>
<dbReference type="InterPro" id="IPR039421">
    <property type="entry name" value="Type_1_exporter"/>
</dbReference>
<feature type="transmembrane region" description="Helical" evidence="9">
    <location>
        <begin position="38"/>
        <end position="66"/>
    </location>
</feature>
<dbReference type="FunFam" id="3.40.50.300:FF:000854">
    <property type="entry name" value="Multidrug ABC transporter ATP-binding protein"/>
    <property type="match status" value="1"/>
</dbReference>
<evidence type="ECO:0000256" key="2">
    <source>
        <dbReference type="ARBA" id="ARBA00022448"/>
    </source>
</evidence>
<feature type="transmembrane region" description="Helical" evidence="9">
    <location>
        <begin position="78"/>
        <end position="98"/>
    </location>
</feature>
<dbReference type="GO" id="GO:0005886">
    <property type="term" value="C:plasma membrane"/>
    <property type="evidence" value="ECO:0007669"/>
    <property type="project" value="UniProtKB-SubCell"/>
</dbReference>
<dbReference type="InterPro" id="IPR036640">
    <property type="entry name" value="ABC1_TM_sf"/>
</dbReference>
<dbReference type="InterPro" id="IPR017871">
    <property type="entry name" value="ABC_transporter-like_CS"/>
</dbReference>
<dbReference type="InterPro" id="IPR011527">
    <property type="entry name" value="ABC1_TM_dom"/>
</dbReference>
<dbReference type="Gene3D" id="1.20.1560.10">
    <property type="entry name" value="ABC transporter type 1, transmembrane domain"/>
    <property type="match status" value="1"/>
</dbReference>
<dbReference type="EMBL" id="WLYK01000012">
    <property type="protein sequence ID" value="MTD16976.1"/>
    <property type="molecule type" value="Genomic_DNA"/>
</dbReference>
<dbReference type="InterPro" id="IPR027417">
    <property type="entry name" value="P-loop_NTPase"/>
</dbReference>
<dbReference type="AlphaFoldDB" id="A0A7K1FS65"/>
<keyword evidence="3" id="KW-1003">Cell membrane</keyword>
<dbReference type="Gene3D" id="3.40.50.300">
    <property type="entry name" value="P-loop containing nucleotide triphosphate hydrolases"/>
    <property type="match status" value="1"/>
</dbReference>
<keyword evidence="13" id="KW-1185">Reference proteome</keyword>
<dbReference type="Proteomes" id="UP000460221">
    <property type="component" value="Unassembled WGS sequence"/>
</dbReference>